<dbReference type="Pfam" id="PF03466">
    <property type="entry name" value="LysR_substrate"/>
    <property type="match status" value="1"/>
</dbReference>
<dbReference type="PANTHER" id="PTHR30126">
    <property type="entry name" value="HTH-TYPE TRANSCRIPTIONAL REGULATOR"/>
    <property type="match status" value="1"/>
</dbReference>
<organism evidence="6 7">
    <name type="scientific">Asticcacaulis currens</name>
    <dbReference type="NCBI Taxonomy" id="2984210"/>
    <lineage>
        <taxon>Bacteria</taxon>
        <taxon>Pseudomonadati</taxon>
        <taxon>Pseudomonadota</taxon>
        <taxon>Alphaproteobacteria</taxon>
        <taxon>Caulobacterales</taxon>
        <taxon>Caulobacteraceae</taxon>
        <taxon>Asticcacaulis</taxon>
    </lineage>
</organism>
<dbReference type="InterPro" id="IPR005119">
    <property type="entry name" value="LysR_subst-bd"/>
</dbReference>
<dbReference type="RefSeq" id="WP_272741113.1">
    <property type="nucleotide sequence ID" value="NZ_JAQQKW010000004.1"/>
</dbReference>
<evidence type="ECO:0000313" key="7">
    <source>
        <dbReference type="Proteomes" id="UP001216595"/>
    </source>
</evidence>
<dbReference type="PRINTS" id="PR00039">
    <property type="entry name" value="HTHLYSR"/>
</dbReference>
<comment type="caution">
    <text evidence="6">The sequence shown here is derived from an EMBL/GenBank/DDBJ whole genome shotgun (WGS) entry which is preliminary data.</text>
</comment>
<evidence type="ECO:0000313" key="6">
    <source>
        <dbReference type="EMBL" id="MDC7694404.1"/>
    </source>
</evidence>
<evidence type="ECO:0000256" key="4">
    <source>
        <dbReference type="ARBA" id="ARBA00023163"/>
    </source>
</evidence>
<keyword evidence="4" id="KW-0804">Transcription</keyword>
<dbReference type="PANTHER" id="PTHR30126:SF98">
    <property type="entry name" value="HTH-TYPE TRANSCRIPTIONAL ACTIVATOR BAUR"/>
    <property type="match status" value="1"/>
</dbReference>
<dbReference type="SUPFAM" id="SSF46785">
    <property type="entry name" value="Winged helix' DNA-binding domain"/>
    <property type="match status" value="1"/>
</dbReference>
<protein>
    <submittedName>
        <fullName evidence="6">LysR family transcriptional regulator</fullName>
    </submittedName>
</protein>
<evidence type="ECO:0000256" key="3">
    <source>
        <dbReference type="ARBA" id="ARBA00023125"/>
    </source>
</evidence>
<gene>
    <name evidence="6" type="ORF">PQU94_08930</name>
</gene>
<keyword evidence="2" id="KW-0805">Transcription regulation</keyword>
<evidence type="ECO:0000256" key="2">
    <source>
        <dbReference type="ARBA" id="ARBA00023015"/>
    </source>
</evidence>
<dbReference type="PROSITE" id="PS50931">
    <property type="entry name" value="HTH_LYSR"/>
    <property type="match status" value="1"/>
</dbReference>
<dbReference type="Proteomes" id="UP001216595">
    <property type="component" value="Unassembled WGS sequence"/>
</dbReference>
<dbReference type="Pfam" id="PF00126">
    <property type="entry name" value="HTH_1"/>
    <property type="match status" value="1"/>
</dbReference>
<dbReference type="EMBL" id="JAQQKW010000004">
    <property type="protein sequence ID" value="MDC7694404.1"/>
    <property type="molecule type" value="Genomic_DNA"/>
</dbReference>
<dbReference type="InterPro" id="IPR000847">
    <property type="entry name" value="LysR_HTH_N"/>
</dbReference>
<dbReference type="SUPFAM" id="SSF53850">
    <property type="entry name" value="Periplasmic binding protein-like II"/>
    <property type="match status" value="1"/>
</dbReference>
<dbReference type="Gene3D" id="1.10.10.10">
    <property type="entry name" value="Winged helix-like DNA-binding domain superfamily/Winged helix DNA-binding domain"/>
    <property type="match status" value="1"/>
</dbReference>
<reference evidence="6 7" key="1">
    <citation type="submission" date="2023-01" db="EMBL/GenBank/DDBJ databases">
        <title>Novel species of the genus Asticcacaulis isolated from rivers.</title>
        <authorList>
            <person name="Lu H."/>
        </authorList>
    </citation>
    <scope>NUCLEOTIDE SEQUENCE [LARGE SCALE GENOMIC DNA]</scope>
    <source>
        <strain evidence="6 7">DXS10W</strain>
    </source>
</reference>
<accession>A0ABT5IE15</accession>
<evidence type="ECO:0000256" key="1">
    <source>
        <dbReference type="ARBA" id="ARBA00009437"/>
    </source>
</evidence>
<keyword evidence="7" id="KW-1185">Reference proteome</keyword>
<dbReference type="Gene3D" id="3.40.190.290">
    <property type="match status" value="1"/>
</dbReference>
<comment type="similarity">
    <text evidence="1">Belongs to the LysR transcriptional regulatory family.</text>
</comment>
<sequence length="287" mass="31520">MASLNFKHLRYFWAVAHEGHLTRAAEACNVSQSALSVQIQALEAQLGHALFERRGRQMVLTEAGRVALGYADTIFAAGDELIGTLENRGRARQVLRIGALATLSRNFQMQFLTPLMARMDVDIVLRSGTLSELLEGLQALELDVVLANMAPVRDRLNSLISHRIADQTVSLIGPPQRMRDGASLSDYLSEAPLILPGHSSSIRAGFDAMINRLNIRPVIAAEIDDMAMMRLLAREGFGLAIVPPIVVRDELQSGLLAEFAALPDLRETFYAVTVERRFPNPLLAALI</sequence>
<dbReference type="InterPro" id="IPR036388">
    <property type="entry name" value="WH-like_DNA-bd_sf"/>
</dbReference>
<evidence type="ECO:0000259" key="5">
    <source>
        <dbReference type="PROSITE" id="PS50931"/>
    </source>
</evidence>
<dbReference type="InterPro" id="IPR036390">
    <property type="entry name" value="WH_DNA-bd_sf"/>
</dbReference>
<proteinExistence type="inferred from homology"/>
<keyword evidence="3" id="KW-0238">DNA-binding</keyword>
<feature type="domain" description="HTH lysR-type" evidence="5">
    <location>
        <begin position="4"/>
        <end position="61"/>
    </location>
</feature>
<name>A0ABT5IE15_9CAUL</name>